<dbReference type="GO" id="GO:0016020">
    <property type="term" value="C:membrane"/>
    <property type="evidence" value="ECO:0007669"/>
    <property type="project" value="UniProtKB-SubCell"/>
</dbReference>
<feature type="transmembrane region" description="Helical" evidence="8">
    <location>
        <begin position="245"/>
        <end position="265"/>
    </location>
</feature>
<keyword evidence="9" id="KW-0732">Signal</keyword>
<evidence type="ECO:0000256" key="3">
    <source>
        <dbReference type="ARBA" id="ARBA00022692"/>
    </source>
</evidence>
<dbReference type="InterPro" id="IPR013210">
    <property type="entry name" value="LRR_N_plant-typ"/>
</dbReference>
<evidence type="ECO:0000259" key="10">
    <source>
        <dbReference type="PROSITE" id="PS50011"/>
    </source>
</evidence>
<evidence type="ECO:0000256" key="2">
    <source>
        <dbReference type="ARBA" id="ARBA00022614"/>
    </source>
</evidence>
<evidence type="ECO:0000313" key="12">
    <source>
        <dbReference type="Proteomes" id="UP001187192"/>
    </source>
</evidence>
<name>A0AA88A080_FICCA</name>
<dbReference type="Gene3D" id="1.10.510.10">
    <property type="entry name" value="Transferase(Phosphotransferase) domain 1"/>
    <property type="match status" value="1"/>
</dbReference>
<protein>
    <recommendedName>
        <fullName evidence="10">Protein kinase domain-containing protein</fullName>
    </recommendedName>
</protein>
<dbReference type="Gene3D" id="3.80.10.10">
    <property type="entry name" value="Ribonuclease Inhibitor"/>
    <property type="match status" value="2"/>
</dbReference>
<evidence type="ECO:0000256" key="7">
    <source>
        <dbReference type="SAM" id="MobiDB-lite"/>
    </source>
</evidence>
<dbReference type="InterPro" id="IPR001611">
    <property type="entry name" value="Leu-rich_rpt"/>
</dbReference>
<feature type="region of interest" description="Disordered" evidence="7">
    <location>
        <begin position="646"/>
        <end position="675"/>
    </location>
</feature>
<dbReference type="InterPro" id="IPR011009">
    <property type="entry name" value="Kinase-like_dom_sf"/>
</dbReference>
<reference evidence="11" key="1">
    <citation type="submission" date="2023-07" db="EMBL/GenBank/DDBJ databases">
        <title>draft genome sequence of fig (Ficus carica).</title>
        <authorList>
            <person name="Takahashi T."/>
            <person name="Nishimura K."/>
        </authorList>
    </citation>
    <scope>NUCLEOTIDE SEQUENCE</scope>
</reference>
<dbReference type="InterPro" id="IPR000719">
    <property type="entry name" value="Prot_kinase_dom"/>
</dbReference>
<gene>
    <name evidence="11" type="ORF">TIFTF001_006330</name>
</gene>
<dbReference type="Pfam" id="PF00560">
    <property type="entry name" value="LRR_1"/>
    <property type="match status" value="2"/>
</dbReference>
<comment type="caution">
    <text evidence="11">The sequence shown here is derived from an EMBL/GenBank/DDBJ whole genome shotgun (WGS) entry which is preliminary data.</text>
</comment>
<evidence type="ECO:0000256" key="5">
    <source>
        <dbReference type="ARBA" id="ARBA00022989"/>
    </source>
</evidence>
<evidence type="ECO:0000256" key="4">
    <source>
        <dbReference type="ARBA" id="ARBA00022737"/>
    </source>
</evidence>
<dbReference type="PANTHER" id="PTHR48007:SF38">
    <property type="entry name" value="LEUCINE-RICH REPEAT PROTEIN KINASE FAMILY PROTEIN"/>
    <property type="match status" value="1"/>
</dbReference>
<dbReference type="GO" id="GO:0004672">
    <property type="term" value="F:protein kinase activity"/>
    <property type="evidence" value="ECO:0007669"/>
    <property type="project" value="InterPro"/>
</dbReference>
<dbReference type="InterPro" id="IPR046959">
    <property type="entry name" value="PRK1-6/SRF4-like"/>
</dbReference>
<evidence type="ECO:0000313" key="11">
    <source>
        <dbReference type="EMBL" id="GMN36838.1"/>
    </source>
</evidence>
<keyword evidence="4" id="KW-0677">Repeat</keyword>
<keyword evidence="6 8" id="KW-0472">Membrane</keyword>
<dbReference type="SUPFAM" id="SSF52058">
    <property type="entry name" value="L domain-like"/>
    <property type="match status" value="1"/>
</dbReference>
<dbReference type="PROSITE" id="PS50011">
    <property type="entry name" value="PROTEIN_KINASE_DOM"/>
    <property type="match status" value="1"/>
</dbReference>
<dbReference type="Pfam" id="PF08263">
    <property type="entry name" value="LRRNT_2"/>
    <property type="match status" value="1"/>
</dbReference>
<dbReference type="AlphaFoldDB" id="A0AA88A080"/>
<accession>A0AA88A080</accession>
<keyword evidence="5 8" id="KW-1133">Transmembrane helix</keyword>
<dbReference type="EMBL" id="BTGU01000006">
    <property type="protein sequence ID" value="GMN36838.1"/>
    <property type="molecule type" value="Genomic_DNA"/>
</dbReference>
<dbReference type="InterPro" id="IPR032675">
    <property type="entry name" value="LRR_dom_sf"/>
</dbReference>
<feature type="signal peptide" evidence="9">
    <location>
        <begin position="1"/>
        <end position="29"/>
    </location>
</feature>
<keyword evidence="12" id="KW-1185">Reference proteome</keyword>
<dbReference type="Pfam" id="PF00069">
    <property type="entry name" value="Pkinase"/>
    <property type="match status" value="1"/>
</dbReference>
<dbReference type="PANTHER" id="PTHR48007">
    <property type="entry name" value="LEUCINE-RICH REPEAT RECEPTOR-LIKE PROTEIN KINASE PXC1"/>
    <property type="match status" value="1"/>
</dbReference>
<dbReference type="Proteomes" id="UP001187192">
    <property type="component" value="Unassembled WGS sequence"/>
</dbReference>
<sequence>MAADHRILLRPYLFISTITLLGLSPLTHSITESESLLKLKDSFTKSDVLDSWIPGSLPCTGTAPWRGILCYNGNVTGISLQGLGLSGKIDVSTLRGIRGLRIISLANNSFSGSIPDLSSFGALRAIYLSDNQFSGDVPRDYFSKMVFLKKLWLSNNKFVGNIPFSLSQLSRLVELHLENNWFRGSIPSLDMPNLVSLNMSNNKLEGEIPESLSKFNKSSFAGNGGLCGEKLGRMCGITAVDSKKIVAGAITSGVLILSVTVLLILRSKRRRKEKFDKLGKDGEKEARFDVHVSSLNKKEMDLVRKGSVNHSITKGGWNAADIVMVNDEKGVFGMSDLMKASAEMLGNGGMGSSYKAVMANGIAVVVKRIKDMNVKGKDQFDEEIRRLGKLRHWNVLSPLAYHYRKEEKLVVHEYVPNGSLLYLLHGERGSSHVELNWPARLKIVRGIAKGLGYLHIELSSFDLPHGNLKSSNVLLGPNYEPLISDFGFSPLINPLSVSQALFAYKAPEFAQSGQVSPKSDIYCLGIIILEILTGKFPAQYLNTGKGGTDVAHLVTSAISEGRELAELLDPEISNLTSRTSLEEMLRLLHIGAACTESNPELRLSTADAIRRIDEIRVEGGQEDTSRTMQVLPSLRDGYADIVPQVDNESGFGDEHDEISERRKLRNGESFAPAIS</sequence>
<dbReference type="SUPFAM" id="SSF56112">
    <property type="entry name" value="Protein kinase-like (PK-like)"/>
    <property type="match status" value="1"/>
</dbReference>
<evidence type="ECO:0000256" key="1">
    <source>
        <dbReference type="ARBA" id="ARBA00004370"/>
    </source>
</evidence>
<feature type="chain" id="PRO_5041639894" description="Protein kinase domain-containing protein" evidence="9">
    <location>
        <begin position="30"/>
        <end position="675"/>
    </location>
</feature>
<keyword evidence="2" id="KW-0433">Leucine-rich repeat</keyword>
<evidence type="ECO:0000256" key="8">
    <source>
        <dbReference type="SAM" id="Phobius"/>
    </source>
</evidence>
<comment type="subcellular location">
    <subcellularLocation>
        <location evidence="1">Membrane</location>
    </subcellularLocation>
</comment>
<dbReference type="GO" id="GO:0005524">
    <property type="term" value="F:ATP binding"/>
    <property type="evidence" value="ECO:0007669"/>
    <property type="project" value="InterPro"/>
</dbReference>
<keyword evidence="3 8" id="KW-0812">Transmembrane</keyword>
<feature type="domain" description="Protein kinase" evidence="10">
    <location>
        <begin position="339"/>
        <end position="592"/>
    </location>
</feature>
<proteinExistence type="predicted"/>
<evidence type="ECO:0000256" key="9">
    <source>
        <dbReference type="SAM" id="SignalP"/>
    </source>
</evidence>
<dbReference type="Gene3D" id="3.30.200.20">
    <property type="entry name" value="Phosphorylase Kinase, domain 1"/>
    <property type="match status" value="1"/>
</dbReference>
<organism evidence="11 12">
    <name type="scientific">Ficus carica</name>
    <name type="common">Common fig</name>
    <dbReference type="NCBI Taxonomy" id="3494"/>
    <lineage>
        <taxon>Eukaryota</taxon>
        <taxon>Viridiplantae</taxon>
        <taxon>Streptophyta</taxon>
        <taxon>Embryophyta</taxon>
        <taxon>Tracheophyta</taxon>
        <taxon>Spermatophyta</taxon>
        <taxon>Magnoliopsida</taxon>
        <taxon>eudicotyledons</taxon>
        <taxon>Gunneridae</taxon>
        <taxon>Pentapetalae</taxon>
        <taxon>rosids</taxon>
        <taxon>fabids</taxon>
        <taxon>Rosales</taxon>
        <taxon>Moraceae</taxon>
        <taxon>Ficeae</taxon>
        <taxon>Ficus</taxon>
    </lineage>
</organism>
<evidence type="ECO:0000256" key="6">
    <source>
        <dbReference type="ARBA" id="ARBA00023136"/>
    </source>
</evidence>